<evidence type="ECO:0000256" key="9">
    <source>
        <dbReference type="ARBA" id="ARBA00023224"/>
    </source>
</evidence>
<evidence type="ECO:0000256" key="2">
    <source>
        <dbReference type="ARBA" id="ARBA00022475"/>
    </source>
</evidence>
<evidence type="ECO:0000256" key="8">
    <source>
        <dbReference type="ARBA" id="ARBA00023170"/>
    </source>
</evidence>
<dbReference type="GeneID" id="105223483"/>
<reference evidence="11" key="1">
    <citation type="submission" date="2025-05" db="UniProtKB">
        <authorList>
            <consortium name="RefSeq"/>
        </authorList>
    </citation>
    <scope>NUCLEOTIDE SEQUENCE [LARGE SCALE GENOMIC DNA]</scope>
</reference>
<evidence type="ECO:0000256" key="7">
    <source>
        <dbReference type="ARBA" id="ARBA00023136"/>
    </source>
</evidence>
<reference evidence="12" key="2">
    <citation type="submission" date="2025-08" db="UniProtKB">
        <authorList>
            <consortium name="RefSeq"/>
        </authorList>
    </citation>
    <scope>IDENTIFICATION</scope>
    <source>
        <tissue evidence="12">Adult</tissue>
    </source>
</reference>
<comment type="subcellular location">
    <subcellularLocation>
        <location evidence="1 10">Cell membrane</location>
        <topology evidence="1 10">Multi-pass membrane protein</topology>
    </subcellularLocation>
</comment>
<dbReference type="InterPro" id="IPR004117">
    <property type="entry name" value="7tm6_olfct_rcpt"/>
</dbReference>
<feature type="transmembrane region" description="Helical" evidence="10">
    <location>
        <begin position="277"/>
        <end position="298"/>
    </location>
</feature>
<keyword evidence="9 10" id="KW-0807">Transducer</keyword>
<organism evidence="11 12">
    <name type="scientific">Bactrocera dorsalis</name>
    <name type="common">Oriental fruit fly</name>
    <name type="synonym">Dacus dorsalis</name>
    <dbReference type="NCBI Taxonomy" id="27457"/>
    <lineage>
        <taxon>Eukaryota</taxon>
        <taxon>Metazoa</taxon>
        <taxon>Ecdysozoa</taxon>
        <taxon>Arthropoda</taxon>
        <taxon>Hexapoda</taxon>
        <taxon>Insecta</taxon>
        <taxon>Pterygota</taxon>
        <taxon>Neoptera</taxon>
        <taxon>Endopterygota</taxon>
        <taxon>Diptera</taxon>
        <taxon>Brachycera</taxon>
        <taxon>Muscomorpha</taxon>
        <taxon>Tephritoidea</taxon>
        <taxon>Tephritidae</taxon>
        <taxon>Bactrocera</taxon>
        <taxon>Bactrocera</taxon>
    </lineage>
</organism>
<keyword evidence="8 10" id="KW-0675">Receptor</keyword>
<name>A0ABM3JMC2_BACDO</name>
<evidence type="ECO:0000256" key="10">
    <source>
        <dbReference type="RuleBase" id="RU351113"/>
    </source>
</evidence>
<keyword evidence="2" id="KW-1003">Cell membrane</keyword>
<gene>
    <name evidence="12" type="primary">LOC105223483</name>
</gene>
<evidence type="ECO:0000256" key="4">
    <source>
        <dbReference type="ARBA" id="ARBA00022692"/>
    </source>
</evidence>
<feature type="transmembrane region" description="Helical" evidence="10">
    <location>
        <begin position="43"/>
        <end position="66"/>
    </location>
</feature>
<dbReference type="RefSeq" id="XP_049310374.1">
    <property type="nucleotide sequence ID" value="XM_049454417.1"/>
</dbReference>
<dbReference type="Pfam" id="PF02949">
    <property type="entry name" value="7tm_6"/>
    <property type="match status" value="1"/>
</dbReference>
<evidence type="ECO:0000313" key="11">
    <source>
        <dbReference type="Proteomes" id="UP001652620"/>
    </source>
</evidence>
<feature type="transmembrane region" description="Helical" evidence="10">
    <location>
        <begin position="304"/>
        <end position="328"/>
    </location>
</feature>
<feature type="transmembrane region" description="Helical" evidence="10">
    <location>
        <begin position="125"/>
        <end position="149"/>
    </location>
</feature>
<dbReference type="Proteomes" id="UP001652620">
    <property type="component" value="Chromosome 1"/>
</dbReference>
<dbReference type="PANTHER" id="PTHR21137">
    <property type="entry name" value="ODORANT RECEPTOR"/>
    <property type="match status" value="1"/>
</dbReference>
<keyword evidence="7 10" id="KW-0472">Membrane</keyword>
<evidence type="ECO:0000256" key="6">
    <source>
        <dbReference type="ARBA" id="ARBA00022989"/>
    </source>
</evidence>
<dbReference type="PANTHER" id="PTHR21137:SF26">
    <property type="entry name" value="ODORANT RECEPTOR 10A-RELATED"/>
    <property type="match status" value="1"/>
</dbReference>
<keyword evidence="6 10" id="KW-1133">Transmembrane helix</keyword>
<keyword evidence="11" id="KW-1185">Reference proteome</keyword>
<keyword evidence="5 10" id="KW-0552">Olfaction</keyword>
<comment type="similarity">
    <text evidence="10">Belongs to the insect chemoreceptor superfamily. Heteromeric odorant receptor channel (TC 1.A.69) family.</text>
</comment>
<evidence type="ECO:0000256" key="3">
    <source>
        <dbReference type="ARBA" id="ARBA00022606"/>
    </source>
</evidence>
<sequence>MFLKFLSQSYPTEENVFLIPRFALRIAGFYPGDGNSRRMQAWLIFNFVVLVYGSYAEFMFGIHYLSIDVVRALDALCPVASSIMSVVKLAFLWWHREELDRLIKRVTELIATQNSRLKLADKRRYFTIATRLSASVLFFGTTTSTLYTIRAGIVNYLSHLRGEEIPYETPFKMIFPEPLISMPIFPLTFIFSHWHGYITVAGFAGTDGLFLCFCMYIGTLLKALQYDTKDLLSDVGCGERKHSSEAEIKESLKMIIARHNEIIDLVKRFSAVMSGITLGHFVTSSAIIGTCVVDMLLFSDYGVLVYLVHTMAVSTELFLYCLGGTVVIECSSQLATAVYDSNWYTHTVDVQRMVLLIIIRAQRSLVLKVPFFAPSLPALTSVSKQLRLYPRNMLHQV</sequence>
<feature type="transmembrane region" description="Helical" evidence="10">
    <location>
        <begin position="194"/>
        <end position="221"/>
    </location>
</feature>
<protein>
    <recommendedName>
        <fullName evidence="10">Odorant receptor</fullName>
    </recommendedName>
</protein>
<evidence type="ECO:0000256" key="5">
    <source>
        <dbReference type="ARBA" id="ARBA00022725"/>
    </source>
</evidence>
<keyword evidence="4 10" id="KW-0812">Transmembrane</keyword>
<proteinExistence type="inferred from homology"/>
<evidence type="ECO:0000313" key="12">
    <source>
        <dbReference type="RefSeq" id="XP_049310374.1"/>
    </source>
</evidence>
<evidence type="ECO:0000256" key="1">
    <source>
        <dbReference type="ARBA" id="ARBA00004651"/>
    </source>
</evidence>
<comment type="caution">
    <text evidence="10">Lacks conserved residue(s) required for the propagation of feature annotation.</text>
</comment>
<accession>A0ABM3JMC2</accession>
<keyword evidence="3 10" id="KW-0716">Sensory transduction</keyword>
<feature type="transmembrane region" description="Helical" evidence="10">
    <location>
        <begin position="72"/>
        <end position="94"/>
    </location>
</feature>